<reference evidence="1" key="1">
    <citation type="submission" date="2021-03" db="EMBL/GenBank/DDBJ databases">
        <title>Evolutionary priming and transition to the ectomycorrhizal habit in an iconic lineage of mushroom-forming fungi: is preadaptation a requirement?</title>
        <authorList>
            <consortium name="DOE Joint Genome Institute"/>
            <person name="Looney B.P."/>
            <person name="Miyauchi S."/>
            <person name="Morin E."/>
            <person name="Drula E."/>
            <person name="Courty P.E."/>
            <person name="Chicoki N."/>
            <person name="Fauchery L."/>
            <person name="Kohler A."/>
            <person name="Kuo A."/>
            <person name="LaButti K."/>
            <person name="Pangilinan J."/>
            <person name="Lipzen A."/>
            <person name="Riley R."/>
            <person name="Andreopoulos W."/>
            <person name="He G."/>
            <person name="Johnson J."/>
            <person name="Barry K.W."/>
            <person name="Grigoriev I.V."/>
            <person name="Nagy L."/>
            <person name="Hibbett D."/>
            <person name="Henrissat B."/>
            <person name="Matheny P.B."/>
            <person name="Labbe J."/>
            <person name="Martin A.F."/>
        </authorList>
    </citation>
    <scope>NUCLEOTIDE SEQUENCE</scope>
    <source>
        <strain evidence="1">BPL698</strain>
    </source>
</reference>
<proteinExistence type="predicted"/>
<protein>
    <submittedName>
        <fullName evidence="1">Uncharacterized protein</fullName>
    </submittedName>
</protein>
<accession>A0ACC0TYX5</accession>
<comment type="caution">
    <text evidence="1">The sequence shown here is derived from an EMBL/GenBank/DDBJ whole genome shotgun (WGS) entry which is preliminary data.</text>
</comment>
<keyword evidence="2" id="KW-1185">Reference proteome</keyword>
<gene>
    <name evidence="1" type="ORF">F5148DRAFT_1234719</name>
</gene>
<name>A0ACC0TYX5_9AGAM</name>
<evidence type="ECO:0000313" key="2">
    <source>
        <dbReference type="Proteomes" id="UP001207468"/>
    </source>
</evidence>
<evidence type="ECO:0000313" key="1">
    <source>
        <dbReference type="EMBL" id="KAI9452935.1"/>
    </source>
</evidence>
<dbReference type="EMBL" id="JAGFNK010000322">
    <property type="protein sequence ID" value="KAI9452935.1"/>
    <property type="molecule type" value="Genomic_DNA"/>
</dbReference>
<organism evidence="1 2">
    <name type="scientific">Russula earlei</name>
    <dbReference type="NCBI Taxonomy" id="71964"/>
    <lineage>
        <taxon>Eukaryota</taxon>
        <taxon>Fungi</taxon>
        <taxon>Dikarya</taxon>
        <taxon>Basidiomycota</taxon>
        <taxon>Agaricomycotina</taxon>
        <taxon>Agaricomycetes</taxon>
        <taxon>Russulales</taxon>
        <taxon>Russulaceae</taxon>
        <taxon>Russula</taxon>
    </lineage>
</organism>
<dbReference type="Proteomes" id="UP001207468">
    <property type="component" value="Unassembled WGS sequence"/>
</dbReference>
<sequence length="624" mass="67736">MQTNASVQHSSPFAKFILSSRPHPLTPVHRPDRVPSAVTEIQPQLHSQPAPRVQNPLGVSPPNPQQQQVLHAENGALHAQIAPSHSPPPPRVVQVVKPQAPRLNPARPQEQQQQQQQKMTHPATTVLAPAAAPLRPSMDEYHRRTSSLGQINDPGRSLRPQQAQPLAPGQAPTRGQQVQQVASALLGTASGIQTRPQRALPSHTSTSERSQPIPVSAPASSPSSTQSQSQSQSQLPAQQQPQQDYLAPSSAIAAFRALQPVKALLEQTWSTAIACVQQELAVVQSELVRSSREQQRLSQQLKRSQVERAHALHALQDMKAKLGECMPFSFFLCRSFMSPRKAVTTIQVERVARLQLERKLAELSTQCICGAATVMKLTAAPLPSLSQPLPSSSSSSLLPSSPAVITPTLATVNGEGGVSQVPPVAPTLASFPPADMPRELRREREEETVDEETSPKRRRITPTVISEHPNLATPAPLPQPLSTPEVSGVKKAAEADVLADTHAASHPLHGQRPESPPQESKQARDQPEGPLSADADATPAHPKIGIRHIQLVYETVERTLRCRMCMLRKREIDEDTQVATYPLDAAYDELVGHCEQEHEAALDALASMSPSDIAEMHQRMLASQ</sequence>